<name>B9BL29_9BURK</name>
<proteinExistence type="predicted"/>
<gene>
    <name evidence="1" type="ORF">BURMUCGD2_5787</name>
</gene>
<evidence type="ECO:0000313" key="1">
    <source>
        <dbReference type="EMBL" id="EEE08646.1"/>
    </source>
</evidence>
<dbReference type="AlphaFoldDB" id="B9BL29"/>
<evidence type="ECO:0000313" key="2">
    <source>
        <dbReference type="Proteomes" id="UP000004535"/>
    </source>
</evidence>
<comment type="caution">
    <text evidence="1">The sequence shown here is derived from an EMBL/GenBank/DDBJ whole genome shotgun (WGS) entry which is preliminary data.</text>
</comment>
<protein>
    <submittedName>
        <fullName evidence="1">Uncharacterized protein</fullName>
    </submittedName>
</protein>
<dbReference type="Proteomes" id="UP000004535">
    <property type="component" value="Unassembled WGS sequence"/>
</dbReference>
<reference evidence="1 2" key="1">
    <citation type="journal article" date="2012" name="J. Bacteriol.">
        <title>Draft Genome Sequence Determination for Cystic Fibrosis and Chronic Granulomatous Disease Burkholderia multivorans Isolates.</title>
        <authorList>
            <person name="Varga J.J."/>
            <person name="Losada L."/>
            <person name="Zelazny A.M."/>
            <person name="Brinkac L."/>
            <person name="Harkins D."/>
            <person name="Radune D."/>
            <person name="Hostetler J."/>
            <person name="Sampaio E.P."/>
            <person name="Ronning C.M."/>
            <person name="Nierman W.C."/>
            <person name="Greenberg D.E."/>
            <person name="Holland S.M."/>
            <person name="Goldberg J.B."/>
        </authorList>
    </citation>
    <scope>NUCLEOTIDE SEQUENCE [LARGE SCALE GENOMIC DNA]</scope>
    <source>
        <strain evidence="1 2">CGD2</strain>
    </source>
</reference>
<organism evidence="1 2">
    <name type="scientific">Burkholderia multivorans CGD2</name>
    <dbReference type="NCBI Taxonomy" id="513052"/>
    <lineage>
        <taxon>Bacteria</taxon>
        <taxon>Pseudomonadati</taxon>
        <taxon>Pseudomonadota</taxon>
        <taxon>Betaproteobacteria</taxon>
        <taxon>Burkholderiales</taxon>
        <taxon>Burkholderiaceae</taxon>
        <taxon>Burkholderia</taxon>
        <taxon>Burkholderia cepacia complex</taxon>
    </lineage>
</organism>
<sequence length="39" mass="4528">MKRRARLPRSLGDVAANDAVDAFARRRRPFLDRSTLENE</sequence>
<dbReference type="EMBL" id="ACFC01000002">
    <property type="protein sequence ID" value="EEE08646.1"/>
    <property type="molecule type" value="Genomic_DNA"/>
</dbReference>
<accession>B9BL29</accession>